<evidence type="ECO:0000259" key="1">
    <source>
        <dbReference type="PROSITE" id="PS51154"/>
    </source>
</evidence>
<evidence type="ECO:0000313" key="3">
    <source>
        <dbReference type="Proteomes" id="UP001233999"/>
    </source>
</evidence>
<dbReference type="PANTHER" id="PTHR11106">
    <property type="entry name" value="GANGLIOSIDE INDUCED DIFFERENTIATION ASSOCIATED PROTEIN 2-RELATED"/>
    <property type="match status" value="1"/>
</dbReference>
<name>A0AAD8E7E2_DIPPU</name>
<organism evidence="2 3">
    <name type="scientific">Diploptera punctata</name>
    <name type="common">Pacific beetle cockroach</name>
    <dbReference type="NCBI Taxonomy" id="6984"/>
    <lineage>
        <taxon>Eukaryota</taxon>
        <taxon>Metazoa</taxon>
        <taxon>Ecdysozoa</taxon>
        <taxon>Arthropoda</taxon>
        <taxon>Hexapoda</taxon>
        <taxon>Insecta</taxon>
        <taxon>Pterygota</taxon>
        <taxon>Neoptera</taxon>
        <taxon>Polyneoptera</taxon>
        <taxon>Dictyoptera</taxon>
        <taxon>Blattodea</taxon>
        <taxon>Blaberoidea</taxon>
        <taxon>Blaberidae</taxon>
        <taxon>Diplopterinae</taxon>
        <taxon>Diploptera</taxon>
    </lineage>
</organism>
<dbReference type="AlphaFoldDB" id="A0AAD8E7E2"/>
<keyword evidence="3" id="KW-1185">Reference proteome</keyword>
<dbReference type="Gene3D" id="3.40.220.10">
    <property type="entry name" value="Leucine Aminopeptidase, subunit E, domain 1"/>
    <property type="match status" value="1"/>
</dbReference>
<evidence type="ECO:0000313" key="2">
    <source>
        <dbReference type="EMBL" id="KAJ9579417.1"/>
    </source>
</evidence>
<dbReference type="PANTHER" id="PTHR11106:SF27">
    <property type="entry name" value="MACRO DOMAIN-CONTAINING PROTEIN"/>
    <property type="match status" value="1"/>
</dbReference>
<comment type="caution">
    <text evidence="2">The sequence shown here is derived from an EMBL/GenBank/DDBJ whole genome shotgun (WGS) entry which is preliminary data.</text>
</comment>
<dbReference type="GO" id="GO:0140291">
    <property type="term" value="P:peptidyl-glutamate ADP-deribosylation"/>
    <property type="evidence" value="ECO:0007669"/>
    <property type="project" value="TreeGrafter"/>
</dbReference>
<dbReference type="InterPro" id="IPR002589">
    <property type="entry name" value="Macro_dom"/>
</dbReference>
<protein>
    <recommendedName>
        <fullName evidence="1">Macro domain-containing protein</fullName>
    </recommendedName>
</protein>
<dbReference type="GO" id="GO:0042278">
    <property type="term" value="P:purine nucleoside metabolic process"/>
    <property type="evidence" value="ECO:0007669"/>
    <property type="project" value="TreeGrafter"/>
</dbReference>
<sequence length="280" mass="31490">MFLRFRPAFCWVSSEISQTCGFSKYILLRPFSNSTIRKVMDSKVEKEKEKYHKMPLEEKRHLYRDKSFVVVDQIQTWADYFQKNKDRLKKQFSEYISTKEVDKCTADPTLNKKVSIWDGNITHLEIDAIANAANKSLLGGGGVDGAIHAAAGPGLRAECATLNGCQTGEAKITAGYLLPAKHVIHTVGPVGENSLLLKSCYKNCFQVLKDHKLRVLAFPCISTGSFVGYPNEPAAHIALGTTRKFLEKNPDSVDRVIFCLFLKKDVTIYENLMQIYFPIA</sequence>
<dbReference type="Proteomes" id="UP001233999">
    <property type="component" value="Unassembled WGS sequence"/>
</dbReference>
<gene>
    <name evidence="2" type="ORF">L9F63_024476</name>
</gene>
<dbReference type="EMBL" id="JASPKZ010008432">
    <property type="protein sequence ID" value="KAJ9579417.1"/>
    <property type="molecule type" value="Genomic_DNA"/>
</dbReference>
<dbReference type="GO" id="GO:0006974">
    <property type="term" value="P:DNA damage response"/>
    <property type="evidence" value="ECO:0007669"/>
    <property type="project" value="TreeGrafter"/>
</dbReference>
<proteinExistence type="predicted"/>
<dbReference type="SUPFAM" id="SSF52949">
    <property type="entry name" value="Macro domain-like"/>
    <property type="match status" value="1"/>
</dbReference>
<dbReference type="PROSITE" id="PS51154">
    <property type="entry name" value="MACRO"/>
    <property type="match status" value="1"/>
</dbReference>
<reference evidence="2" key="2">
    <citation type="submission" date="2023-05" db="EMBL/GenBank/DDBJ databases">
        <authorList>
            <person name="Fouks B."/>
        </authorList>
    </citation>
    <scope>NUCLEOTIDE SEQUENCE</scope>
    <source>
        <strain evidence="2">Stay&amp;Tobe</strain>
        <tissue evidence="2">Testes</tissue>
    </source>
</reference>
<reference evidence="2" key="1">
    <citation type="journal article" date="2023" name="IScience">
        <title>Live-bearing cockroach genome reveals convergent evolutionary mechanisms linked to viviparity in insects and beyond.</title>
        <authorList>
            <person name="Fouks B."/>
            <person name="Harrison M.C."/>
            <person name="Mikhailova A.A."/>
            <person name="Marchal E."/>
            <person name="English S."/>
            <person name="Carruthers M."/>
            <person name="Jennings E.C."/>
            <person name="Chiamaka E.L."/>
            <person name="Frigard R.A."/>
            <person name="Pippel M."/>
            <person name="Attardo G.M."/>
            <person name="Benoit J.B."/>
            <person name="Bornberg-Bauer E."/>
            <person name="Tobe S.S."/>
        </authorList>
    </citation>
    <scope>NUCLEOTIDE SEQUENCE</scope>
    <source>
        <strain evidence="2">Stay&amp;Tobe</strain>
    </source>
</reference>
<dbReference type="InterPro" id="IPR043472">
    <property type="entry name" value="Macro_dom-like"/>
</dbReference>
<dbReference type="CDD" id="cd02908">
    <property type="entry name" value="Macro_OAADPr_deacetylase"/>
    <property type="match status" value="1"/>
</dbReference>
<dbReference type="GO" id="GO:0140293">
    <property type="term" value="F:ADP-ribosylglutamate hydrolase activity"/>
    <property type="evidence" value="ECO:0007669"/>
    <property type="project" value="TreeGrafter"/>
</dbReference>
<dbReference type="SMART" id="SM00506">
    <property type="entry name" value="A1pp"/>
    <property type="match status" value="1"/>
</dbReference>
<accession>A0AAD8E7E2</accession>
<feature type="domain" description="Macro" evidence="1">
    <location>
        <begin position="101"/>
        <end position="277"/>
    </location>
</feature>
<dbReference type="Pfam" id="PF01661">
    <property type="entry name" value="Macro"/>
    <property type="match status" value="1"/>
</dbReference>
<dbReference type="GO" id="GO:0005654">
    <property type="term" value="C:nucleoplasm"/>
    <property type="evidence" value="ECO:0007669"/>
    <property type="project" value="TreeGrafter"/>
</dbReference>